<dbReference type="InterPro" id="IPR029463">
    <property type="entry name" value="Lys_MEP"/>
</dbReference>
<comment type="similarity">
    <text evidence="2">Belongs to the peptidase M35 family.</text>
</comment>
<dbReference type="AlphaFoldDB" id="A0A8H3H8U0"/>
<dbReference type="PANTHER" id="PTHR37016:SF3">
    <property type="entry name" value="NEUTRAL PROTEASE 2-RELATED"/>
    <property type="match status" value="1"/>
</dbReference>
<reference evidence="9" key="1">
    <citation type="submission" date="2021-01" db="EMBL/GenBank/DDBJ databases">
        <authorList>
            <person name="Kaushik A."/>
        </authorList>
    </citation>
    <scope>NUCLEOTIDE SEQUENCE</scope>
    <source>
        <strain evidence="9">AG6-10EEA</strain>
    </source>
</reference>
<dbReference type="Proteomes" id="UP000663853">
    <property type="component" value="Unassembled WGS sequence"/>
</dbReference>
<keyword evidence="7" id="KW-0482">Metalloprotease</keyword>
<keyword evidence="3" id="KW-0645">Protease</keyword>
<comment type="cofactor">
    <cofactor evidence="1">
        <name>Zn(2+)</name>
        <dbReference type="ChEBI" id="CHEBI:29105"/>
    </cofactor>
</comment>
<gene>
    <name evidence="9" type="ORF">RDB_LOCUS121564</name>
</gene>
<dbReference type="InterPro" id="IPR024079">
    <property type="entry name" value="MetalloPept_cat_dom_sf"/>
</dbReference>
<dbReference type="GO" id="GO:0006508">
    <property type="term" value="P:proteolysis"/>
    <property type="evidence" value="ECO:0007669"/>
    <property type="project" value="UniProtKB-KW"/>
</dbReference>
<dbReference type="SMART" id="SM01351">
    <property type="entry name" value="Aspzincin_M35"/>
    <property type="match status" value="1"/>
</dbReference>
<dbReference type="GO" id="GO:0004222">
    <property type="term" value="F:metalloendopeptidase activity"/>
    <property type="evidence" value="ECO:0007669"/>
    <property type="project" value="InterPro"/>
</dbReference>
<comment type="caution">
    <text evidence="9">The sequence shown here is derived from an EMBL/GenBank/DDBJ whole genome shotgun (WGS) entry which is preliminary data.</text>
</comment>
<dbReference type="SUPFAM" id="SSF55486">
    <property type="entry name" value="Metalloproteases ('zincins'), catalytic domain"/>
    <property type="match status" value="1"/>
</dbReference>
<dbReference type="InterPro" id="IPR050414">
    <property type="entry name" value="Fungal_M35_metalloproteases"/>
</dbReference>
<proteinExistence type="inferred from homology"/>
<sequence>MRTLFISIVAAAYGIGICSAGAPGLAVLLSTPKPATNIDELAITTVVKNTGSESLKLLNDPRTVLSTAQAKTFIITKDNDTPEFTGMIAKYSPQHAIKNNIPEHFTILAPGESCQRTHSLAGAYNFTRAGPGEFKVDAYNRFHHVDESGKLVLIEATTQPAKFILNGRLASARKTYRNNLHPTKRQGITQLGCTDVQASTILTAAVEAEKYATAATAYMKSLTTASPRYTSWFGAWDTQRAATVTSHYGNIMGKASVASYNCAPINCTSDVYAYVYPDEPYNVNLCGAFWQSPLTGTDSQGGTIIHELSHFTVNGGTQDVQYGQEACLALAQTDPASAIMNADSHQYFAENNPSQ</sequence>
<keyword evidence="5" id="KW-0378">Hydrolase</keyword>
<evidence type="ECO:0000259" key="8">
    <source>
        <dbReference type="SMART" id="SM01351"/>
    </source>
</evidence>
<evidence type="ECO:0000256" key="6">
    <source>
        <dbReference type="ARBA" id="ARBA00022833"/>
    </source>
</evidence>
<evidence type="ECO:0000256" key="1">
    <source>
        <dbReference type="ARBA" id="ARBA00001947"/>
    </source>
</evidence>
<dbReference type="Pfam" id="PF14521">
    <property type="entry name" value="Aspzincin_M35"/>
    <property type="match status" value="1"/>
</dbReference>
<dbReference type="EMBL" id="CAJMXA010003611">
    <property type="protein sequence ID" value="CAE6507070.1"/>
    <property type="molecule type" value="Genomic_DNA"/>
</dbReference>
<evidence type="ECO:0000256" key="4">
    <source>
        <dbReference type="ARBA" id="ARBA00022723"/>
    </source>
</evidence>
<dbReference type="GO" id="GO:0046872">
    <property type="term" value="F:metal ion binding"/>
    <property type="evidence" value="ECO:0007669"/>
    <property type="project" value="UniProtKB-KW"/>
</dbReference>
<feature type="domain" description="Lysine-specific metallo-endopeptidase" evidence="8">
    <location>
        <begin position="217"/>
        <end position="350"/>
    </location>
</feature>
<evidence type="ECO:0000256" key="2">
    <source>
        <dbReference type="ARBA" id="ARBA00010279"/>
    </source>
</evidence>
<keyword evidence="6" id="KW-0862">Zinc</keyword>
<evidence type="ECO:0000256" key="3">
    <source>
        <dbReference type="ARBA" id="ARBA00022670"/>
    </source>
</evidence>
<name>A0A8H3H8U0_9AGAM</name>
<dbReference type="Gene3D" id="3.40.390.10">
    <property type="entry name" value="Collagenase (Catalytic Domain)"/>
    <property type="match status" value="1"/>
</dbReference>
<protein>
    <recommendedName>
        <fullName evidence="8">Lysine-specific metallo-endopeptidase domain-containing protein</fullName>
    </recommendedName>
</protein>
<evidence type="ECO:0000256" key="7">
    <source>
        <dbReference type="ARBA" id="ARBA00023049"/>
    </source>
</evidence>
<dbReference type="Gene3D" id="2.60.40.2970">
    <property type="match status" value="1"/>
</dbReference>
<evidence type="ECO:0000256" key="5">
    <source>
        <dbReference type="ARBA" id="ARBA00022801"/>
    </source>
</evidence>
<dbReference type="PANTHER" id="PTHR37016">
    <property type="match status" value="1"/>
</dbReference>
<evidence type="ECO:0000313" key="9">
    <source>
        <dbReference type="EMBL" id="CAE6507070.1"/>
    </source>
</evidence>
<organism evidence="9 10">
    <name type="scientific">Rhizoctonia solani</name>
    <dbReference type="NCBI Taxonomy" id="456999"/>
    <lineage>
        <taxon>Eukaryota</taxon>
        <taxon>Fungi</taxon>
        <taxon>Dikarya</taxon>
        <taxon>Basidiomycota</taxon>
        <taxon>Agaricomycotina</taxon>
        <taxon>Agaricomycetes</taxon>
        <taxon>Cantharellales</taxon>
        <taxon>Ceratobasidiaceae</taxon>
        <taxon>Rhizoctonia</taxon>
    </lineage>
</organism>
<accession>A0A8H3H8U0</accession>
<keyword evidence="4" id="KW-0479">Metal-binding</keyword>
<evidence type="ECO:0000313" key="10">
    <source>
        <dbReference type="Proteomes" id="UP000663853"/>
    </source>
</evidence>